<keyword evidence="10" id="KW-1208">Phospholipid metabolism</keyword>
<accession>A0A1C9U520</accession>
<dbReference type="GO" id="GO:0008444">
    <property type="term" value="F:CDP-diacylglycerol-glycerol-3-phosphate 3-phosphatidyltransferase activity"/>
    <property type="evidence" value="ECO:0007669"/>
    <property type="project" value="UniProtKB-UniRule"/>
</dbReference>
<evidence type="ECO:0000256" key="6">
    <source>
        <dbReference type="ARBA" id="ARBA00022989"/>
    </source>
</evidence>
<reference evidence="14" key="1">
    <citation type="journal article" date="2016" name="Sci. Rep.">
        <title>Triclosan Resistome from Metagenome Reveals Diverse Enoyl Acyl Carrier Protein Reductases and Selective Enrichment of Triclosan Resistance Genes.</title>
        <authorList>
            <person name="Khan R."/>
            <person name="Kong H.G."/>
            <person name="Jung Y.H."/>
            <person name="Choi J."/>
            <person name="Baek K.Y."/>
            <person name="Hwang E.C."/>
            <person name="Lee S.W."/>
        </authorList>
    </citation>
    <scope>NUCLEOTIDE SEQUENCE</scope>
</reference>
<dbReference type="AlphaFoldDB" id="A0A1C9U520"/>
<name>A0A1C9U520_9BACT</name>
<evidence type="ECO:0000256" key="4">
    <source>
        <dbReference type="ARBA" id="ARBA00022679"/>
    </source>
</evidence>
<dbReference type="EC" id="2.7.8.5" evidence="11"/>
<comment type="subcellular location">
    <subcellularLocation>
        <location evidence="1">Membrane</location>
        <topology evidence="1">Multi-pass membrane protein</topology>
    </subcellularLocation>
</comment>
<evidence type="ECO:0000256" key="8">
    <source>
        <dbReference type="ARBA" id="ARBA00023136"/>
    </source>
</evidence>
<organism evidence="14">
    <name type="scientific">uncultured bacterium pBC1</name>
    <dbReference type="NCBI Taxonomy" id="1781160"/>
    <lineage>
        <taxon>Bacteria</taxon>
        <taxon>environmental samples</taxon>
    </lineage>
</organism>
<proteinExistence type="inferred from homology"/>
<evidence type="ECO:0000256" key="10">
    <source>
        <dbReference type="ARBA" id="ARBA00023264"/>
    </source>
</evidence>
<keyword evidence="4 12" id="KW-0808">Transferase</keyword>
<evidence type="ECO:0000313" key="14">
    <source>
        <dbReference type="EMBL" id="AOR51233.1"/>
    </source>
</evidence>
<evidence type="ECO:0000256" key="7">
    <source>
        <dbReference type="ARBA" id="ARBA00023098"/>
    </source>
</evidence>
<feature type="transmembrane region" description="Helical" evidence="13">
    <location>
        <begin position="174"/>
        <end position="192"/>
    </location>
</feature>
<keyword evidence="7" id="KW-0443">Lipid metabolism</keyword>
<evidence type="ECO:0000256" key="9">
    <source>
        <dbReference type="ARBA" id="ARBA00023209"/>
    </source>
</evidence>
<feature type="transmembrane region" description="Helical" evidence="13">
    <location>
        <begin position="101"/>
        <end position="125"/>
    </location>
</feature>
<keyword evidence="6 13" id="KW-1133">Transmembrane helix</keyword>
<sequence length="202" mass="22471">MRLFKILCQMNLKKINNGLLVFNIPNILAFIRLLIAPVMFWIILNPQVFTDMGWHISWNYYIATLLFVIASTTDFFDGYVARELGQITIVGEILDPLADKMLTLAAFLGLMMSGAASAWAIYIIIVRELFITGLRTLSVSEGINVSASMAGKVKTVAQMIAIGFLLMHWPLADVLLWIAVALTVYSGVEYLVGFAKAYKGKL</sequence>
<keyword evidence="8 13" id="KW-0472">Membrane</keyword>
<dbReference type="InterPro" id="IPR048254">
    <property type="entry name" value="CDP_ALCOHOL_P_TRANSF_CS"/>
</dbReference>
<keyword evidence="3" id="KW-0444">Lipid biosynthesis</keyword>
<dbReference type="InterPro" id="IPR000462">
    <property type="entry name" value="CDP-OH_P_trans"/>
</dbReference>
<evidence type="ECO:0000256" key="11">
    <source>
        <dbReference type="NCBIfam" id="TIGR00560"/>
    </source>
</evidence>
<dbReference type="PROSITE" id="PS00379">
    <property type="entry name" value="CDP_ALCOHOL_P_TRANSF"/>
    <property type="match status" value="1"/>
</dbReference>
<evidence type="ECO:0000256" key="12">
    <source>
        <dbReference type="RuleBase" id="RU003750"/>
    </source>
</evidence>
<dbReference type="InterPro" id="IPR050324">
    <property type="entry name" value="CDP-alcohol_PTase-I"/>
</dbReference>
<evidence type="ECO:0000256" key="1">
    <source>
        <dbReference type="ARBA" id="ARBA00004141"/>
    </source>
</evidence>
<evidence type="ECO:0000256" key="3">
    <source>
        <dbReference type="ARBA" id="ARBA00022516"/>
    </source>
</evidence>
<protein>
    <recommendedName>
        <fullName evidence="11">CDP-diacylglycerol--glycerol-3-phosphate 3-phosphatidyltransferase</fullName>
        <ecNumber evidence="11">2.7.8.5</ecNumber>
    </recommendedName>
</protein>
<dbReference type="GO" id="GO:0046474">
    <property type="term" value="P:glycerophospholipid biosynthetic process"/>
    <property type="evidence" value="ECO:0007669"/>
    <property type="project" value="TreeGrafter"/>
</dbReference>
<dbReference type="GO" id="GO:0016020">
    <property type="term" value="C:membrane"/>
    <property type="evidence" value="ECO:0007669"/>
    <property type="project" value="UniProtKB-SubCell"/>
</dbReference>
<dbReference type="EMBL" id="KT982365">
    <property type="protein sequence ID" value="AOR51233.1"/>
    <property type="molecule type" value="Genomic_DNA"/>
</dbReference>
<keyword evidence="9" id="KW-0594">Phospholipid biosynthesis</keyword>
<comment type="similarity">
    <text evidence="2 12">Belongs to the CDP-alcohol phosphatidyltransferase class-I family.</text>
</comment>
<dbReference type="InterPro" id="IPR043130">
    <property type="entry name" value="CDP-OH_PTrfase_TM_dom"/>
</dbReference>
<dbReference type="PANTHER" id="PTHR14269">
    <property type="entry name" value="CDP-DIACYLGLYCEROL--GLYCEROL-3-PHOSPHATE 3-PHOSPHATIDYLTRANSFERASE-RELATED"/>
    <property type="match status" value="1"/>
</dbReference>
<feature type="transmembrane region" description="Helical" evidence="13">
    <location>
        <begin position="58"/>
        <end position="80"/>
    </location>
</feature>
<dbReference type="PIRSF" id="PIRSF000847">
    <property type="entry name" value="Phos_ph_gly_syn"/>
    <property type="match status" value="1"/>
</dbReference>
<dbReference type="InterPro" id="IPR004570">
    <property type="entry name" value="Phosphatidylglycerol_P_synth"/>
</dbReference>
<dbReference type="PANTHER" id="PTHR14269:SF62">
    <property type="entry name" value="CDP-DIACYLGLYCEROL--GLYCEROL-3-PHOSPHATE 3-PHOSPHATIDYLTRANSFERASE 1, CHLOROPLASTIC"/>
    <property type="match status" value="1"/>
</dbReference>
<evidence type="ECO:0000256" key="5">
    <source>
        <dbReference type="ARBA" id="ARBA00022692"/>
    </source>
</evidence>
<keyword evidence="5 13" id="KW-0812">Transmembrane</keyword>
<dbReference type="Pfam" id="PF01066">
    <property type="entry name" value="CDP-OH_P_transf"/>
    <property type="match status" value="1"/>
</dbReference>
<evidence type="ECO:0000256" key="2">
    <source>
        <dbReference type="ARBA" id="ARBA00010441"/>
    </source>
</evidence>
<feature type="transmembrane region" description="Helical" evidence="13">
    <location>
        <begin position="20"/>
        <end position="43"/>
    </location>
</feature>
<evidence type="ECO:0000256" key="13">
    <source>
        <dbReference type="SAM" id="Phobius"/>
    </source>
</evidence>
<dbReference type="Gene3D" id="1.20.120.1760">
    <property type="match status" value="1"/>
</dbReference>
<dbReference type="NCBIfam" id="TIGR00560">
    <property type="entry name" value="pgsA"/>
    <property type="match status" value="1"/>
</dbReference>